<dbReference type="GO" id="GO:0015074">
    <property type="term" value="P:DNA integration"/>
    <property type="evidence" value="ECO:0007669"/>
    <property type="project" value="InterPro"/>
</dbReference>
<dbReference type="SUPFAM" id="SSF53098">
    <property type="entry name" value="Ribonuclease H-like"/>
    <property type="match status" value="1"/>
</dbReference>
<evidence type="ECO:0000313" key="4">
    <source>
        <dbReference type="EMBL" id="CAL1127727.1"/>
    </source>
</evidence>
<dbReference type="Proteomes" id="UP001152797">
    <property type="component" value="Unassembled WGS sequence"/>
</dbReference>
<feature type="region of interest" description="Disordered" evidence="1">
    <location>
        <begin position="256"/>
        <end position="275"/>
    </location>
</feature>
<dbReference type="PROSITE" id="PS50994">
    <property type="entry name" value="INTEGRASE"/>
    <property type="match status" value="1"/>
</dbReference>
<protein>
    <recommendedName>
        <fullName evidence="2">Integrase catalytic domain-containing protein</fullName>
    </recommendedName>
</protein>
<dbReference type="GO" id="GO:0003676">
    <property type="term" value="F:nucleic acid binding"/>
    <property type="evidence" value="ECO:0007669"/>
    <property type="project" value="InterPro"/>
</dbReference>
<evidence type="ECO:0000259" key="2">
    <source>
        <dbReference type="PROSITE" id="PS50994"/>
    </source>
</evidence>
<reference evidence="3" key="1">
    <citation type="submission" date="2022-10" db="EMBL/GenBank/DDBJ databases">
        <authorList>
            <person name="Chen Y."/>
            <person name="Dougan E. K."/>
            <person name="Chan C."/>
            <person name="Rhodes N."/>
            <person name="Thang M."/>
        </authorList>
    </citation>
    <scope>NUCLEOTIDE SEQUENCE</scope>
</reference>
<feature type="region of interest" description="Disordered" evidence="1">
    <location>
        <begin position="130"/>
        <end position="237"/>
    </location>
</feature>
<dbReference type="InterPro" id="IPR012337">
    <property type="entry name" value="RNaseH-like_sf"/>
</dbReference>
<dbReference type="OrthoDB" id="428549at2759"/>
<dbReference type="InterPro" id="IPR001584">
    <property type="entry name" value="Integrase_cat-core"/>
</dbReference>
<gene>
    <name evidence="3" type="ORF">C1SCF055_LOCUS2763</name>
</gene>
<proteinExistence type="predicted"/>
<feature type="compositionally biased region" description="Low complexity" evidence="1">
    <location>
        <begin position="966"/>
        <end position="979"/>
    </location>
</feature>
<feature type="compositionally biased region" description="Basic and acidic residues" evidence="1">
    <location>
        <begin position="132"/>
        <end position="144"/>
    </location>
</feature>
<feature type="region of interest" description="Disordered" evidence="1">
    <location>
        <begin position="464"/>
        <end position="570"/>
    </location>
</feature>
<dbReference type="EMBL" id="CAMXCT010000130">
    <property type="protein sequence ID" value="CAI3974352.1"/>
    <property type="molecule type" value="Genomic_DNA"/>
</dbReference>
<feature type="compositionally biased region" description="Basic and acidic residues" evidence="1">
    <location>
        <begin position="528"/>
        <end position="541"/>
    </location>
</feature>
<dbReference type="Gene3D" id="3.30.420.10">
    <property type="entry name" value="Ribonuclease H-like superfamily/Ribonuclease H"/>
    <property type="match status" value="1"/>
</dbReference>
<evidence type="ECO:0000313" key="3">
    <source>
        <dbReference type="EMBL" id="CAI3974352.1"/>
    </source>
</evidence>
<name>A0A9P1BJA6_9DINO</name>
<feature type="compositionally biased region" description="Basic and acidic residues" evidence="1">
    <location>
        <begin position="948"/>
        <end position="958"/>
    </location>
</feature>
<feature type="compositionally biased region" description="Acidic residues" evidence="1">
    <location>
        <begin position="542"/>
        <end position="554"/>
    </location>
</feature>
<sequence length="1920" mass="213461">MSVGRAEPIDFYDDPLLLNDPWTSHGFSDGFHSSNLMDDPSDDDVPLLEPIREDDAVGQWLCASCYSPDWRRMADGYRCAACGGTRFFESNMASSGVSAGTWVFVPRKGSLADATTSTTCSTAVRNSMHSYEPNHEAGSEKQAESEQLTDDPCVNPETMSARTSRRERRRARRAAGPSGDALAGSRGQGPGSHKSVSVSIGTPVRLATQTTPNRASNAVPAGNAVPSPQRTRSSSDMWRDEMLRNLGNQVTKDKNADWTIDKGPAPGVKYRSGQPPAPPVWHYATTDLRAFQKWERRLQVWRLQVSHYLPPREAALMLYVNLKGEMEEELEWADLDKIDCDTGIDFILDQLRRPLKTREVYLKRQYLWDFEVIQRHPQESVRSFCNRYHRCERSLLAIGVNVNMMYDSESRGVRLLDRLRLNLEQQRMILIGCGQSLHYEDVKEAAILQFPEHRAAPYVVQNREFDRGGRPDSGQQQQPRSDNRPAQGKGNKGSGKQYGKGKPSDSKGKGNSYVRSAYVAENTEDAQEEHHEEDGEAAAHDEAEDQGEDYEEGGDAANHNQDDADEAPQEDADLELAAHCLTVTARRLSGLRLGRKFSGQGNKSIAERKQTSHCAACGAKGHWQGDPECPHSNNSAGNAADSKSGGKTGAKSSNQDDRKSSGAKKVMTVVHADGVARQAAVETTKKEAFGTYFTFMVSSPGHNLHQIYAANLSSFDHFVVLDTACQRTCCSSTWFASWQAYVENLRFRAKLSECHEPFEFGHGPTQYSKQHAYLPACFDGSSSTCSLLGACIIETSNDIPLLGSNVLLAKKLKATLDLPRQRAHLATFGCDVPIAVINGHLALDIAAFSQHAHEFSCWNELATLSDEADRDPEFLCVFPSVLKQDQAGVQEHAHGISPSSTSMASALEEFCGHHLPGRDDPGTSYGKGVSPEDPQQVLAALPRSAAHGGERDVVHQGDRPMPTRPASAVGQQARAVQQVPAVRQEMDLGRRRQAVDRTKSLLKTAAAAFTVLIYGNSVPGQGLHTSCIDGTQDLGLDTTRHQGPAFEFSSSCQESCSQAWSQAQEEPIKEAEPIHGRGRGLGLRLEPSGMKTKTSTGASKTGNRIWLTGYLRACQKTYQREVDAYECLASHHDYKRAGSKVDLMDFLEVFAGTGIVTDLASSFGLSALQPFDLLYGQDLKDRHVVHQLHQTVDQFRPLLTLIAWPCTFWSIFNQNMNYSWRLHELEELRESDRPLVDLGCDLAEKQMDEDRLFLGETPLRSAIWDEPRVVRLRNRPDVIEVECDAGAYGAETVTGEPIAKPHRFITNSPILARLLSLKLTPEQKMYTTKVEGRHTKASGQYCHGLACAILEGLREEARLRNPQRFQLNHEVYYAAPTTHEEDWTAALNEAEKRFENTSKRPLILAEGDILYQQVQELVPWKLNRIQLAWLPGQRRWPTEVPFTHRGCAYRDASGRFAIEHEDLTSVPYPKQKFINPVRVAIFFYGEAPEEPAERLQFDDDREIPTTAKVAGLNTDIHFEGGPPMSREMRSSLARLHCNLGHAPKTEIIRILAAAGKLDSKILAGLDALRCGTCKRLTKPTKPPTSSTASASRYAGAFGEHLQADIIYIRLLDGYACPVLGMVCMSTNYHAAKTLQNRSPEHLLEVMQEIWYRPLGLPISITVDSDTAFYGVNEQWHQQIGVEFDIIPAEEAHKLGKIGRRNALMRTLSERLIDQNGATNKDQLNNILTAVLHSMNNSTYSYGRSPCQAVFGRMPRPVGDLLSDEKALAITPPLEGAQLSLRPELLRAEAVTALAQFSASQAIRRALLRKTRNQKDFSHLEPGQAIAFWRQSAKARQHKRGAWCLGRFLALDPDRKSMWVQVGKNSIRIGNTQAENNIAQGLWSDEVEDGPREEDAADIEADIFQFRRQFPQRLEDEPDDC</sequence>
<feature type="region of interest" description="Disordered" evidence="1">
    <location>
        <begin position="628"/>
        <end position="665"/>
    </location>
</feature>
<feature type="compositionally biased region" description="Polar residues" evidence="1">
    <location>
        <begin position="207"/>
        <end position="216"/>
    </location>
</feature>
<feature type="region of interest" description="Disordered" evidence="1">
    <location>
        <begin position="944"/>
        <end position="979"/>
    </location>
</feature>
<feature type="compositionally biased region" description="Basic residues" evidence="1">
    <location>
        <begin position="163"/>
        <end position="173"/>
    </location>
</feature>
<evidence type="ECO:0000256" key="1">
    <source>
        <dbReference type="SAM" id="MobiDB-lite"/>
    </source>
</evidence>
<accession>A0A9P1BJA6</accession>
<keyword evidence="5" id="KW-1185">Reference proteome</keyword>
<feature type="compositionally biased region" description="Polar residues" evidence="1">
    <location>
        <begin position="226"/>
        <end position="236"/>
    </location>
</feature>
<dbReference type="EMBL" id="CAMXCT030000130">
    <property type="protein sequence ID" value="CAL4761664.1"/>
    <property type="molecule type" value="Genomic_DNA"/>
</dbReference>
<organism evidence="3">
    <name type="scientific">Cladocopium goreaui</name>
    <dbReference type="NCBI Taxonomy" id="2562237"/>
    <lineage>
        <taxon>Eukaryota</taxon>
        <taxon>Sar</taxon>
        <taxon>Alveolata</taxon>
        <taxon>Dinophyceae</taxon>
        <taxon>Suessiales</taxon>
        <taxon>Symbiodiniaceae</taxon>
        <taxon>Cladocopium</taxon>
    </lineage>
</organism>
<dbReference type="EMBL" id="CAMXCT020000130">
    <property type="protein sequence ID" value="CAL1127727.1"/>
    <property type="molecule type" value="Genomic_DNA"/>
</dbReference>
<feature type="region of interest" description="Disordered" evidence="1">
    <location>
        <begin position="1074"/>
        <end position="1097"/>
    </location>
</feature>
<evidence type="ECO:0000313" key="5">
    <source>
        <dbReference type="Proteomes" id="UP001152797"/>
    </source>
</evidence>
<feature type="domain" description="Integrase catalytic" evidence="2">
    <location>
        <begin position="1578"/>
        <end position="1762"/>
    </location>
</feature>
<reference evidence="4" key="2">
    <citation type="submission" date="2024-04" db="EMBL/GenBank/DDBJ databases">
        <authorList>
            <person name="Chen Y."/>
            <person name="Shah S."/>
            <person name="Dougan E. K."/>
            <person name="Thang M."/>
            <person name="Chan C."/>
        </authorList>
    </citation>
    <scope>NUCLEOTIDE SEQUENCE [LARGE SCALE GENOMIC DNA]</scope>
</reference>
<feature type="compositionally biased region" description="Low complexity" evidence="1">
    <location>
        <begin position="639"/>
        <end position="653"/>
    </location>
</feature>
<dbReference type="InterPro" id="IPR036397">
    <property type="entry name" value="RNaseH_sf"/>
</dbReference>
<feature type="compositionally biased region" description="Low complexity" evidence="1">
    <location>
        <begin position="1082"/>
        <end position="1097"/>
    </location>
</feature>
<comment type="caution">
    <text evidence="3">The sequence shown here is derived from an EMBL/GenBank/DDBJ whole genome shotgun (WGS) entry which is preliminary data.</text>
</comment>